<feature type="transmembrane region" description="Helical" evidence="1">
    <location>
        <begin position="6"/>
        <end position="31"/>
    </location>
</feature>
<accession>A0A2M6WKR3</accession>
<keyword evidence="1" id="KW-0812">Transmembrane</keyword>
<organism evidence="2 3">
    <name type="scientific">Candidatus Harrisonbacteria bacterium CG10_big_fil_rev_8_21_14_0_10_38_8</name>
    <dbReference type="NCBI Taxonomy" id="1974582"/>
    <lineage>
        <taxon>Bacteria</taxon>
        <taxon>Candidatus Harrisoniibacteriota</taxon>
    </lineage>
</organism>
<proteinExistence type="predicted"/>
<sequence>MKSLVSIIFWSMFSLMAVIFITTVGYSVYLIRKIKKVAKGEKAQGKPKEITPIKSTTVDSE</sequence>
<evidence type="ECO:0000256" key="1">
    <source>
        <dbReference type="SAM" id="Phobius"/>
    </source>
</evidence>
<name>A0A2M6WKR3_9BACT</name>
<dbReference type="AlphaFoldDB" id="A0A2M6WKR3"/>
<comment type="caution">
    <text evidence="2">The sequence shown here is derived from an EMBL/GenBank/DDBJ whole genome shotgun (WGS) entry which is preliminary data.</text>
</comment>
<evidence type="ECO:0000313" key="2">
    <source>
        <dbReference type="EMBL" id="PIT93398.1"/>
    </source>
</evidence>
<protein>
    <submittedName>
        <fullName evidence="2">Uncharacterized protein</fullName>
    </submittedName>
</protein>
<keyword evidence="1" id="KW-0472">Membrane</keyword>
<evidence type="ECO:0000313" key="3">
    <source>
        <dbReference type="Proteomes" id="UP000229112"/>
    </source>
</evidence>
<dbReference type="EMBL" id="PFAY01000002">
    <property type="protein sequence ID" value="PIT93398.1"/>
    <property type="molecule type" value="Genomic_DNA"/>
</dbReference>
<dbReference type="Proteomes" id="UP000229112">
    <property type="component" value="Unassembled WGS sequence"/>
</dbReference>
<reference evidence="3" key="1">
    <citation type="submission" date="2017-09" db="EMBL/GenBank/DDBJ databases">
        <title>Depth-based differentiation of microbial function through sediment-hosted aquifers and enrichment of novel symbionts in the deep terrestrial subsurface.</title>
        <authorList>
            <person name="Probst A.J."/>
            <person name="Ladd B."/>
            <person name="Jarett J.K."/>
            <person name="Geller-Mcgrath D.E."/>
            <person name="Sieber C.M.K."/>
            <person name="Emerson J.B."/>
            <person name="Anantharaman K."/>
            <person name="Thomas B.C."/>
            <person name="Malmstrom R."/>
            <person name="Stieglmeier M."/>
            <person name="Klingl A."/>
            <person name="Woyke T."/>
            <person name="Ryan C.M."/>
            <person name="Banfield J.F."/>
        </authorList>
    </citation>
    <scope>NUCLEOTIDE SEQUENCE [LARGE SCALE GENOMIC DNA]</scope>
</reference>
<gene>
    <name evidence="2" type="ORF">COU06_00295</name>
</gene>
<keyword evidence="1" id="KW-1133">Transmembrane helix</keyword>